<proteinExistence type="predicted"/>
<organism evidence="1">
    <name type="scientific">marine metagenome</name>
    <dbReference type="NCBI Taxonomy" id="408172"/>
    <lineage>
        <taxon>unclassified sequences</taxon>
        <taxon>metagenomes</taxon>
        <taxon>ecological metagenomes</taxon>
    </lineage>
</organism>
<protein>
    <recommendedName>
        <fullName evidence="2">PPM-type phosphatase domain-containing protein</fullName>
    </recommendedName>
</protein>
<name>A0A382WFP6_9ZZZZ</name>
<sequence length="26" mass="2986">PSSMMWAYTVDEEQDDDITLVVVRVS</sequence>
<reference evidence="1" key="1">
    <citation type="submission" date="2018-05" db="EMBL/GenBank/DDBJ databases">
        <authorList>
            <person name="Lanie J.A."/>
            <person name="Ng W.-L."/>
            <person name="Kazmierczak K.M."/>
            <person name="Andrzejewski T.M."/>
            <person name="Davidsen T.M."/>
            <person name="Wayne K.J."/>
            <person name="Tettelin H."/>
            <person name="Glass J.I."/>
            <person name="Rusch D."/>
            <person name="Podicherti R."/>
            <person name="Tsui H.-C.T."/>
            <person name="Winkler M.E."/>
        </authorList>
    </citation>
    <scope>NUCLEOTIDE SEQUENCE</scope>
</reference>
<evidence type="ECO:0008006" key="2">
    <source>
        <dbReference type="Google" id="ProtNLM"/>
    </source>
</evidence>
<feature type="non-terminal residue" evidence="1">
    <location>
        <position position="1"/>
    </location>
</feature>
<evidence type="ECO:0000313" key="1">
    <source>
        <dbReference type="EMBL" id="SVD57185.1"/>
    </source>
</evidence>
<dbReference type="EMBL" id="UINC01159215">
    <property type="protein sequence ID" value="SVD57185.1"/>
    <property type="molecule type" value="Genomic_DNA"/>
</dbReference>
<gene>
    <name evidence="1" type="ORF">METZ01_LOCUS410039</name>
</gene>
<accession>A0A382WFP6</accession>
<dbReference type="AlphaFoldDB" id="A0A382WFP6"/>